<dbReference type="PANTHER" id="PTHR11857">
    <property type="entry name" value="ODORANT BINDING PROTEIN-RELATED"/>
    <property type="match status" value="1"/>
</dbReference>
<evidence type="ECO:0000256" key="4">
    <source>
        <dbReference type="ARBA" id="ARBA00022729"/>
    </source>
</evidence>
<evidence type="ECO:0000256" key="5">
    <source>
        <dbReference type="ARBA" id="ARBA00023180"/>
    </source>
</evidence>
<dbReference type="EMBL" id="OU892278">
    <property type="protein sequence ID" value="CAG9764459.1"/>
    <property type="molecule type" value="Genomic_DNA"/>
</dbReference>
<comment type="subcellular location">
    <subcellularLocation>
        <location evidence="1">Secreted</location>
    </subcellularLocation>
</comment>
<evidence type="ECO:0000313" key="8">
    <source>
        <dbReference type="EMBL" id="CAG9764459.1"/>
    </source>
</evidence>
<comment type="similarity">
    <text evidence="2">Belongs to the PBP/GOBP family.</text>
</comment>
<comment type="function">
    <text evidence="6">May be a carrier protein for lipids.</text>
</comment>
<keyword evidence="4 7" id="KW-0732">Signal</keyword>
<dbReference type="Pfam" id="PF01395">
    <property type="entry name" value="PBP_GOBP"/>
    <property type="match status" value="1"/>
</dbReference>
<dbReference type="OrthoDB" id="6693014at2759"/>
<dbReference type="SUPFAM" id="SSF47565">
    <property type="entry name" value="Insect pheromone/odorant-binding proteins"/>
    <property type="match status" value="1"/>
</dbReference>
<accession>A0A9N9QCB4</accession>
<evidence type="ECO:0000256" key="3">
    <source>
        <dbReference type="ARBA" id="ARBA00022525"/>
    </source>
</evidence>
<keyword evidence="5" id="KW-0325">Glycoprotein</keyword>
<reference evidence="8" key="1">
    <citation type="submission" date="2022-01" db="EMBL/GenBank/DDBJ databases">
        <authorList>
            <person name="King R."/>
        </authorList>
    </citation>
    <scope>NUCLEOTIDE SEQUENCE</scope>
</reference>
<organism evidence="8 9">
    <name type="scientific">Ceutorhynchus assimilis</name>
    <name type="common">cabbage seed weevil</name>
    <dbReference type="NCBI Taxonomy" id="467358"/>
    <lineage>
        <taxon>Eukaryota</taxon>
        <taxon>Metazoa</taxon>
        <taxon>Ecdysozoa</taxon>
        <taxon>Arthropoda</taxon>
        <taxon>Hexapoda</taxon>
        <taxon>Insecta</taxon>
        <taxon>Pterygota</taxon>
        <taxon>Neoptera</taxon>
        <taxon>Endopterygota</taxon>
        <taxon>Coleoptera</taxon>
        <taxon>Polyphaga</taxon>
        <taxon>Cucujiformia</taxon>
        <taxon>Curculionidae</taxon>
        <taxon>Ceutorhynchinae</taxon>
        <taxon>Ceutorhynchus</taxon>
    </lineage>
</organism>
<evidence type="ECO:0000256" key="1">
    <source>
        <dbReference type="ARBA" id="ARBA00004613"/>
    </source>
</evidence>
<feature type="signal peptide" evidence="7">
    <location>
        <begin position="1"/>
        <end position="18"/>
    </location>
</feature>
<dbReference type="GO" id="GO:0005549">
    <property type="term" value="F:odorant binding"/>
    <property type="evidence" value="ECO:0007669"/>
    <property type="project" value="InterPro"/>
</dbReference>
<feature type="chain" id="PRO_5040229738" evidence="7">
    <location>
        <begin position="19"/>
        <end position="131"/>
    </location>
</feature>
<dbReference type="InterPro" id="IPR006170">
    <property type="entry name" value="PBP/GOBP"/>
</dbReference>
<protein>
    <submittedName>
        <fullName evidence="8">Uncharacterized protein</fullName>
    </submittedName>
</protein>
<dbReference type="CDD" id="cd23992">
    <property type="entry name" value="PBP_GOBP"/>
    <property type="match status" value="1"/>
</dbReference>
<dbReference type="Proteomes" id="UP001152799">
    <property type="component" value="Chromosome 2"/>
</dbReference>
<dbReference type="PANTHER" id="PTHR11857:SF43">
    <property type="entry name" value="GEO07291P1-RELATED"/>
    <property type="match status" value="1"/>
</dbReference>
<sequence>MKIVLVFSLSILAAVVKTEITPEQHQEMMDISQACLAETGATHDMVMKALAGNFSDDPKFKEQLVCVGKGAGFLDEEGKYIREELKKKIMVLVDDEAKADGIIEKCADEKATPQETAFESTKCFFKEMREI</sequence>
<name>A0A9N9QCB4_9CUCU</name>
<keyword evidence="3" id="KW-0964">Secreted</keyword>
<dbReference type="SMART" id="SM00708">
    <property type="entry name" value="PhBP"/>
    <property type="match status" value="1"/>
</dbReference>
<dbReference type="InterPro" id="IPR036728">
    <property type="entry name" value="PBP_GOBP_sf"/>
</dbReference>
<dbReference type="GO" id="GO:0005615">
    <property type="term" value="C:extracellular space"/>
    <property type="evidence" value="ECO:0007669"/>
    <property type="project" value="TreeGrafter"/>
</dbReference>
<dbReference type="AlphaFoldDB" id="A0A9N9QCB4"/>
<dbReference type="Gene3D" id="1.10.238.20">
    <property type="entry name" value="Pheromone/general odorant binding protein domain"/>
    <property type="match status" value="1"/>
</dbReference>
<keyword evidence="9" id="KW-1185">Reference proteome</keyword>
<proteinExistence type="inferred from homology"/>
<gene>
    <name evidence="8" type="ORF">CEUTPL_LOCUS5099</name>
</gene>
<dbReference type="FunFam" id="1.10.238.20:FF:000001">
    <property type="entry name" value="General odorant-binding protein lush"/>
    <property type="match status" value="1"/>
</dbReference>
<evidence type="ECO:0000256" key="7">
    <source>
        <dbReference type="SAM" id="SignalP"/>
    </source>
</evidence>
<evidence type="ECO:0000256" key="6">
    <source>
        <dbReference type="ARBA" id="ARBA00056866"/>
    </source>
</evidence>
<evidence type="ECO:0000256" key="2">
    <source>
        <dbReference type="ARBA" id="ARBA00008098"/>
    </source>
</evidence>
<evidence type="ECO:0000313" key="9">
    <source>
        <dbReference type="Proteomes" id="UP001152799"/>
    </source>
</evidence>
<dbReference type="GO" id="GO:0007608">
    <property type="term" value="P:sensory perception of smell"/>
    <property type="evidence" value="ECO:0007669"/>
    <property type="project" value="TreeGrafter"/>
</dbReference>